<evidence type="ECO:0000313" key="3">
    <source>
        <dbReference type="Proteomes" id="UP000016935"/>
    </source>
</evidence>
<dbReference type="RefSeq" id="XP_008030045.1">
    <property type="nucleotide sequence ID" value="XM_008031854.1"/>
</dbReference>
<reference evidence="2 3" key="2">
    <citation type="journal article" date="2013" name="PLoS Genet.">
        <title>Comparative genome structure, secondary metabolite, and effector coding capacity across Cochliobolus pathogens.</title>
        <authorList>
            <person name="Condon B.J."/>
            <person name="Leng Y."/>
            <person name="Wu D."/>
            <person name="Bushley K.E."/>
            <person name="Ohm R.A."/>
            <person name="Otillar R."/>
            <person name="Martin J."/>
            <person name="Schackwitz W."/>
            <person name="Grimwood J."/>
            <person name="MohdZainudin N."/>
            <person name="Xue C."/>
            <person name="Wang R."/>
            <person name="Manning V.A."/>
            <person name="Dhillon B."/>
            <person name="Tu Z.J."/>
            <person name="Steffenson B.J."/>
            <person name="Salamov A."/>
            <person name="Sun H."/>
            <person name="Lowry S."/>
            <person name="LaButti K."/>
            <person name="Han J."/>
            <person name="Copeland A."/>
            <person name="Lindquist E."/>
            <person name="Barry K."/>
            <person name="Schmutz J."/>
            <person name="Baker S.E."/>
            <person name="Ciuffetti L.M."/>
            <person name="Grigoriev I.V."/>
            <person name="Zhong S."/>
            <person name="Turgeon B.G."/>
        </authorList>
    </citation>
    <scope>NUCLEOTIDE SEQUENCE [LARGE SCALE GENOMIC DNA]</scope>
    <source>
        <strain evidence="3">28A</strain>
    </source>
</reference>
<keyword evidence="1" id="KW-1133">Transmembrane helix</keyword>
<keyword evidence="1" id="KW-0812">Transmembrane</keyword>
<proteinExistence type="predicted"/>
<dbReference type="AlphaFoldDB" id="R0JLB8"/>
<sequence>MQYFRHQATPTDPDFVLINILLVVLCVAIIMLIRLEYREFISAQEEPQAITDTRIPQGEKMVYMRVPPASAAEPHVPRAPRLEPMLCLPPLRPIPLFPSLSLPLPSSSALPSSFA</sequence>
<name>R0JLB8_EXST2</name>
<dbReference type="HOGENOM" id="CLU_2110495_0_0_1"/>
<dbReference type="Proteomes" id="UP000016935">
    <property type="component" value="Unassembled WGS sequence"/>
</dbReference>
<evidence type="ECO:0000313" key="2">
    <source>
        <dbReference type="EMBL" id="EOA82053.1"/>
    </source>
</evidence>
<keyword evidence="3" id="KW-1185">Reference proteome</keyword>
<evidence type="ECO:0000256" key="1">
    <source>
        <dbReference type="SAM" id="Phobius"/>
    </source>
</evidence>
<dbReference type="EMBL" id="KB908855">
    <property type="protein sequence ID" value="EOA82053.1"/>
    <property type="molecule type" value="Genomic_DNA"/>
</dbReference>
<reference evidence="2 3" key="1">
    <citation type="journal article" date="2012" name="PLoS Pathog.">
        <title>Diverse lifestyles and strategies of plant pathogenesis encoded in the genomes of eighteen Dothideomycetes fungi.</title>
        <authorList>
            <person name="Ohm R.A."/>
            <person name="Feau N."/>
            <person name="Henrissat B."/>
            <person name="Schoch C.L."/>
            <person name="Horwitz B.A."/>
            <person name="Barry K.W."/>
            <person name="Condon B.J."/>
            <person name="Copeland A.C."/>
            <person name="Dhillon B."/>
            <person name="Glaser F."/>
            <person name="Hesse C.N."/>
            <person name="Kosti I."/>
            <person name="LaButti K."/>
            <person name="Lindquist E.A."/>
            <person name="Lucas S."/>
            <person name="Salamov A.A."/>
            <person name="Bradshaw R.E."/>
            <person name="Ciuffetti L."/>
            <person name="Hamelin R.C."/>
            <person name="Kema G.H.J."/>
            <person name="Lawrence C."/>
            <person name="Scott J.A."/>
            <person name="Spatafora J.W."/>
            <person name="Turgeon B.G."/>
            <person name="de Wit P.J.G.M."/>
            <person name="Zhong S."/>
            <person name="Goodwin S.B."/>
            <person name="Grigoriev I.V."/>
        </authorList>
    </citation>
    <scope>NUCLEOTIDE SEQUENCE [LARGE SCALE GENOMIC DNA]</scope>
    <source>
        <strain evidence="3">28A</strain>
    </source>
</reference>
<accession>R0JLB8</accession>
<feature type="transmembrane region" description="Helical" evidence="1">
    <location>
        <begin position="15"/>
        <end position="33"/>
    </location>
</feature>
<keyword evidence="1" id="KW-0472">Membrane</keyword>
<dbReference type="GeneID" id="19402650"/>
<protein>
    <submittedName>
        <fullName evidence="2">Uncharacterized protein</fullName>
    </submittedName>
</protein>
<gene>
    <name evidence="2" type="ORF">SETTUDRAFT_23301</name>
</gene>
<organism evidence="2 3">
    <name type="scientific">Exserohilum turcicum (strain 28A)</name>
    <name type="common">Northern leaf blight fungus</name>
    <name type="synonym">Setosphaeria turcica</name>
    <dbReference type="NCBI Taxonomy" id="671987"/>
    <lineage>
        <taxon>Eukaryota</taxon>
        <taxon>Fungi</taxon>
        <taxon>Dikarya</taxon>
        <taxon>Ascomycota</taxon>
        <taxon>Pezizomycotina</taxon>
        <taxon>Dothideomycetes</taxon>
        <taxon>Pleosporomycetidae</taxon>
        <taxon>Pleosporales</taxon>
        <taxon>Pleosporineae</taxon>
        <taxon>Pleosporaceae</taxon>
        <taxon>Exserohilum</taxon>
    </lineage>
</organism>